<sequence length="245" mass="27718">MIKTHKPTLAIAIADTDMHVLAHQALRLCLSAMHFDQVLIYSDQPEAWPGLALIEIPPLRSMAEYNKLIVKDLAVRLECDFVLVVQYDGFILNADQFSPHFYHYDYIGAPWPNFEQYEVGNGGFSWRSKRLVQAAAGLDYADETEAEDLFICRTKRDELENLGCRFAPKAIAAHFSVEYPAVPFPTFGFHGIFHLPSVYRKVPDFLVEHLSDRVVKARSNFLLPALQQLAPASALRLQERLAGLS</sequence>
<feature type="domain" description="DUF5672" evidence="1">
    <location>
        <begin position="59"/>
        <end position="180"/>
    </location>
</feature>
<organism evidence="2 3">
    <name type="scientific">Roseateles albus</name>
    <dbReference type="NCBI Taxonomy" id="2987525"/>
    <lineage>
        <taxon>Bacteria</taxon>
        <taxon>Pseudomonadati</taxon>
        <taxon>Pseudomonadota</taxon>
        <taxon>Betaproteobacteria</taxon>
        <taxon>Burkholderiales</taxon>
        <taxon>Sphaerotilaceae</taxon>
        <taxon>Roseateles</taxon>
    </lineage>
</organism>
<dbReference type="RefSeq" id="WP_273601415.1">
    <property type="nucleotide sequence ID" value="NZ_JAQQXT010000010.1"/>
</dbReference>
<gene>
    <name evidence="2" type="ORF">PRZ03_16820</name>
</gene>
<evidence type="ECO:0000313" key="3">
    <source>
        <dbReference type="Proteomes" id="UP001221189"/>
    </source>
</evidence>
<dbReference type="Pfam" id="PF18922">
    <property type="entry name" value="DUF5672"/>
    <property type="match status" value="1"/>
</dbReference>
<reference evidence="2 3" key="1">
    <citation type="submission" date="2022-10" db="EMBL/GenBank/DDBJ databases">
        <title>Paucibacter sp. hw1 Genome sequencing.</title>
        <authorList>
            <person name="Park S."/>
        </authorList>
    </citation>
    <scope>NUCLEOTIDE SEQUENCE [LARGE SCALE GENOMIC DNA]</scope>
    <source>
        <strain evidence="3">hw1</strain>
    </source>
</reference>
<name>A0ABT5KH53_9BURK</name>
<dbReference type="EMBL" id="JAQQXT010000010">
    <property type="protein sequence ID" value="MDC8773253.1"/>
    <property type="molecule type" value="Genomic_DNA"/>
</dbReference>
<keyword evidence="3" id="KW-1185">Reference proteome</keyword>
<evidence type="ECO:0000313" key="2">
    <source>
        <dbReference type="EMBL" id="MDC8773253.1"/>
    </source>
</evidence>
<evidence type="ECO:0000259" key="1">
    <source>
        <dbReference type="Pfam" id="PF18922"/>
    </source>
</evidence>
<dbReference type="InterPro" id="IPR043729">
    <property type="entry name" value="DUF5672"/>
</dbReference>
<dbReference type="Proteomes" id="UP001221189">
    <property type="component" value="Unassembled WGS sequence"/>
</dbReference>
<protein>
    <submittedName>
        <fullName evidence="2">DUF5672 family protein</fullName>
    </submittedName>
</protein>
<accession>A0ABT5KH53</accession>
<comment type="caution">
    <text evidence="2">The sequence shown here is derived from an EMBL/GenBank/DDBJ whole genome shotgun (WGS) entry which is preliminary data.</text>
</comment>
<proteinExistence type="predicted"/>